<evidence type="ECO:0000256" key="3">
    <source>
        <dbReference type="ARBA" id="ARBA00007970"/>
    </source>
</evidence>
<evidence type="ECO:0000259" key="11">
    <source>
        <dbReference type="Pfam" id="PF00155"/>
    </source>
</evidence>
<evidence type="ECO:0000256" key="10">
    <source>
        <dbReference type="SAM" id="MobiDB-lite"/>
    </source>
</evidence>
<dbReference type="CDD" id="cd00609">
    <property type="entry name" value="AAT_like"/>
    <property type="match status" value="1"/>
</dbReference>
<keyword evidence="6 9" id="KW-0808">Transferase</keyword>
<protein>
    <recommendedName>
        <fullName evidence="9">Histidinol-phosphate aminotransferase</fullName>
        <ecNumber evidence="9">2.6.1.9</ecNumber>
    </recommendedName>
    <alternativeName>
        <fullName evidence="9">Imidazole acetol-phosphate transaminase</fullName>
    </alternativeName>
</protein>
<reference evidence="12 13" key="1">
    <citation type="submission" date="2019-06" db="EMBL/GenBank/DDBJ databases">
        <authorList>
            <person name="Jiang L."/>
        </authorList>
    </citation>
    <scope>NUCLEOTIDE SEQUENCE [LARGE SCALE GENOMIC DNA]</scope>
    <source>
        <strain evidence="12 13">YIM 48858</strain>
    </source>
</reference>
<dbReference type="InterPro" id="IPR015422">
    <property type="entry name" value="PyrdxlP-dep_Trfase_small"/>
</dbReference>
<comment type="catalytic activity">
    <reaction evidence="8 9">
        <text>L-histidinol phosphate + 2-oxoglutarate = 3-(imidazol-4-yl)-2-oxopropyl phosphate + L-glutamate</text>
        <dbReference type="Rhea" id="RHEA:23744"/>
        <dbReference type="ChEBI" id="CHEBI:16810"/>
        <dbReference type="ChEBI" id="CHEBI:29985"/>
        <dbReference type="ChEBI" id="CHEBI:57766"/>
        <dbReference type="ChEBI" id="CHEBI:57980"/>
        <dbReference type="EC" id="2.6.1.9"/>
    </reaction>
</comment>
<dbReference type="HAMAP" id="MF_01023">
    <property type="entry name" value="HisC_aminotrans_2"/>
    <property type="match status" value="1"/>
</dbReference>
<organism evidence="12 13">
    <name type="scientific">Rubellimicrobium roseum</name>
    <dbReference type="NCBI Taxonomy" id="687525"/>
    <lineage>
        <taxon>Bacteria</taxon>
        <taxon>Pseudomonadati</taxon>
        <taxon>Pseudomonadota</taxon>
        <taxon>Alphaproteobacteria</taxon>
        <taxon>Rhodobacterales</taxon>
        <taxon>Roseobacteraceae</taxon>
        <taxon>Rubellimicrobium</taxon>
    </lineage>
</organism>
<evidence type="ECO:0000256" key="7">
    <source>
        <dbReference type="ARBA" id="ARBA00022898"/>
    </source>
</evidence>
<dbReference type="InterPro" id="IPR004839">
    <property type="entry name" value="Aminotransferase_I/II_large"/>
</dbReference>
<feature type="compositionally biased region" description="Low complexity" evidence="10">
    <location>
        <begin position="27"/>
        <end position="38"/>
    </location>
</feature>
<feature type="modified residue" description="N6-(pyridoxal phosphate)lysine" evidence="9">
    <location>
        <position position="307"/>
    </location>
</feature>
<dbReference type="GO" id="GO:0004400">
    <property type="term" value="F:histidinol-phosphate transaminase activity"/>
    <property type="evidence" value="ECO:0007669"/>
    <property type="project" value="UniProtKB-UniRule"/>
</dbReference>
<dbReference type="PANTHER" id="PTHR43643:SF3">
    <property type="entry name" value="HISTIDINOL-PHOSPHATE AMINOTRANSFERASE"/>
    <property type="match status" value="1"/>
</dbReference>
<dbReference type="InterPro" id="IPR015421">
    <property type="entry name" value="PyrdxlP-dep_Trfase_major"/>
</dbReference>
<dbReference type="UniPathway" id="UPA00031">
    <property type="reaction ID" value="UER00012"/>
</dbReference>
<dbReference type="AlphaFoldDB" id="A0A5C4NIP8"/>
<dbReference type="NCBIfam" id="TIGR01141">
    <property type="entry name" value="hisC"/>
    <property type="match status" value="1"/>
</dbReference>
<comment type="pathway">
    <text evidence="2 9">Amino-acid biosynthesis; L-histidine biosynthesis; L-histidine from 5-phospho-alpha-D-ribose 1-diphosphate: step 7/9.</text>
</comment>
<dbReference type="GO" id="GO:0030170">
    <property type="term" value="F:pyridoxal phosphate binding"/>
    <property type="evidence" value="ECO:0007669"/>
    <property type="project" value="InterPro"/>
</dbReference>
<comment type="cofactor">
    <cofactor evidence="1 9">
        <name>pyridoxal 5'-phosphate</name>
        <dbReference type="ChEBI" id="CHEBI:597326"/>
    </cofactor>
</comment>
<keyword evidence="7 9" id="KW-0663">Pyridoxal phosphate</keyword>
<evidence type="ECO:0000256" key="1">
    <source>
        <dbReference type="ARBA" id="ARBA00001933"/>
    </source>
</evidence>
<feature type="region of interest" description="Disordered" evidence="10">
    <location>
        <begin position="1"/>
        <end position="43"/>
    </location>
</feature>
<comment type="caution">
    <text evidence="12">The sequence shown here is derived from an EMBL/GenBank/DDBJ whole genome shotgun (WGS) entry which is preliminary data.</text>
</comment>
<dbReference type="Pfam" id="PF00155">
    <property type="entry name" value="Aminotran_1_2"/>
    <property type="match status" value="1"/>
</dbReference>
<keyword evidence="5 9" id="KW-0032">Aminotransferase</keyword>
<evidence type="ECO:0000256" key="5">
    <source>
        <dbReference type="ARBA" id="ARBA00022576"/>
    </source>
</evidence>
<keyword evidence="9" id="KW-0028">Amino-acid biosynthesis</keyword>
<sequence length="449" mass="48526">MPRSSRRWGSGLSCPTSTIRGSGRPCGSRGDASGSRASRPWRCSGTGTPECCLRNTTPSGCRRWWARRRNDGGNPGRAPLEGRPTGGPDVTRIAPQPGIMDIALYEAGVSHLEGKANVLKLSSNENPLGAPEPAREAFGRAARDLHRYPNTDHAALRRAIGEVWGLDPRRIICGVGSDEIITFLCQAYAGPGDEVIHTEHGFSMYRISALAVGATPVEVPERERTTDVDAILAACTERTKLVFIANPNNPTGTMIGGSELRRLAEGLPEQAILVLDGAYAEYVEGYDAGAALIAERDNVVMTRTFSKIYGLGGLRIGWGYGPQPIIDVLNRIRGPFNLSTAALLAAEAAVRDRAWVARCRAENARWRDWLARVLAEMGVPSDVSTANFILARFADPAEANACDEHLRGEGIIVRRVAGYKLPHCLRITVGDEASCRRVAHAIGQFKGLR</sequence>
<name>A0A5C4NIP8_9RHOB</name>
<evidence type="ECO:0000313" key="12">
    <source>
        <dbReference type="EMBL" id="TNC74704.1"/>
    </source>
</evidence>
<dbReference type="Gene3D" id="3.40.640.10">
    <property type="entry name" value="Type I PLP-dependent aspartate aminotransferase-like (Major domain)"/>
    <property type="match status" value="1"/>
</dbReference>
<evidence type="ECO:0000256" key="8">
    <source>
        <dbReference type="ARBA" id="ARBA00047481"/>
    </source>
</evidence>
<keyword evidence="13" id="KW-1185">Reference proteome</keyword>
<proteinExistence type="inferred from homology"/>
<evidence type="ECO:0000256" key="9">
    <source>
        <dbReference type="HAMAP-Rule" id="MF_01023"/>
    </source>
</evidence>
<dbReference type="Proteomes" id="UP000305709">
    <property type="component" value="Unassembled WGS sequence"/>
</dbReference>
<dbReference type="EC" id="2.6.1.9" evidence="9"/>
<evidence type="ECO:0000256" key="2">
    <source>
        <dbReference type="ARBA" id="ARBA00005011"/>
    </source>
</evidence>
<dbReference type="EMBL" id="VDFV01000001">
    <property type="protein sequence ID" value="TNC74704.1"/>
    <property type="molecule type" value="Genomic_DNA"/>
</dbReference>
<accession>A0A5C4NIP8</accession>
<comment type="similarity">
    <text evidence="3 9">Belongs to the class-II pyridoxal-phosphate-dependent aminotransferase family. Histidinol-phosphate aminotransferase subfamily.</text>
</comment>
<evidence type="ECO:0000313" key="13">
    <source>
        <dbReference type="Proteomes" id="UP000305709"/>
    </source>
</evidence>
<dbReference type="PANTHER" id="PTHR43643">
    <property type="entry name" value="HISTIDINOL-PHOSPHATE AMINOTRANSFERASE 2"/>
    <property type="match status" value="1"/>
</dbReference>
<evidence type="ECO:0000256" key="6">
    <source>
        <dbReference type="ARBA" id="ARBA00022679"/>
    </source>
</evidence>
<dbReference type="Gene3D" id="3.90.1150.10">
    <property type="entry name" value="Aspartate Aminotransferase, domain 1"/>
    <property type="match status" value="1"/>
</dbReference>
<dbReference type="InterPro" id="IPR050106">
    <property type="entry name" value="HistidinolP_aminotransfase"/>
</dbReference>
<dbReference type="SUPFAM" id="SSF53383">
    <property type="entry name" value="PLP-dependent transferases"/>
    <property type="match status" value="1"/>
</dbReference>
<evidence type="ECO:0000256" key="4">
    <source>
        <dbReference type="ARBA" id="ARBA00011738"/>
    </source>
</evidence>
<gene>
    <name evidence="9" type="primary">hisC</name>
    <name evidence="12" type="ORF">FHG71_00765</name>
</gene>
<dbReference type="InterPro" id="IPR005861">
    <property type="entry name" value="HisP_aminotrans"/>
</dbReference>
<dbReference type="InterPro" id="IPR015424">
    <property type="entry name" value="PyrdxlP-dep_Trfase"/>
</dbReference>
<dbReference type="OrthoDB" id="9809616at2"/>
<comment type="subunit">
    <text evidence="4 9">Homodimer.</text>
</comment>
<feature type="domain" description="Aminotransferase class I/classII large" evidence="11">
    <location>
        <begin position="117"/>
        <end position="442"/>
    </location>
</feature>
<dbReference type="GO" id="GO:0000105">
    <property type="term" value="P:L-histidine biosynthetic process"/>
    <property type="evidence" value="ECO:0007669"/>
    <property type="project" value="UniProtKB-UniRule"/>
</dbReference>
<feature type="region of interest" description="Disordered" evidence="10">
    <location>
        <begin position="65"/>
        <end position="92"/>
    </location>
</feature>
<keyword evidence="9" id="KW-0368">Histidine biosynthesis</keyword>